<evidence type="ECO:0000259" key="1">
    <source>
        <dbReference type="Pfam" id="PF04545"/>
    </source>
</evidence>
<accession>A0A8S5SF60</accession>
<sequence length="62" mass="7018">MSRYDAIIDGAVIGYTHCARDRAILKRRLNDGVTIEGLAEEFDMSPQNVKRIIRRGRDLTGI</sequence>
<proteinExistence type="predicted"/>
<name>A0A8S5SF60_9CAUD</name>
<dbReference type="Pfam" id="PF04545">
    <property type="entry name" value="Sigma70_r4"/>
    <property type="match status" value="1"/>
</dbReference>
<dbReference type="Gene3D" id="1.10.10.60">
    <property type="entry name" value="Homeodomain-like"/>
    <property type="match status" value="1"/>
</dbReference>
<dbReference type="InterPro" id="IPR007630">
    <property type="entry name" value="RNA_pol_sigma70_r4"/>
</dbReference>
<dbReference type="SUPFAM" id="SSF46689">
    <property type="entry name" value="Homeodomain-like"/>
    <property type="match status" value="1"/>
</dbReference>
<evidence type="ECO:0000313" key="2">
    <source>
        <dbReference type="EMBL" id="DAF49724.1"/>
    </source>
</evidence>
<organism evidence="2">
    <name type="scientific">Podoviridae sp. ctZih56</name>
    <dbReference type="NCBI Taxonomy" id="2827741"/>
    <lineage>
        <taxon>Viruses</taxon>
        <taxon>Duplodnaviria</taxon>
        <taxon>Heunggongvirae</taxon>
        <taxon>Uroviricota</taxon>
        <taxon>Caudoviricetes</taxon>
    </lineage>
</organism>
<dbReference type="GO" id="GO:0006352">
    <property type="term" value="P:DNA-templated transcription initiation"/>
    <property type="evidence" value="ECO:0007669"/>
    <property type="project" value="InterPro"/>
</dbReference>
<reference evidence="2" key="1">
    <citation type="journal article" date="2021" name="Proc. Natl. Acad. Sci. U.S.A.">
        <title>A Catalog of Tens of Thousands of Viruses from Human Metagenomes Reveals Hidden Associations with Chronic Diseases.</title>
        <authorList>
            <person name="Tisza M.J."/>
            <person name="Buck C.B."/>
        </authorList>
    </citation>
    <scope>NUCLEOTIDE SEQUENCE</scope>
    <source>
        <strain evidence="2">CtZih56</strain>
    </source>
</reference>
<protein>
    <submittedName>
        <fullName evidence="2">ECF sigma factor</fullName>
    </submittedName>
</protein>
<dbReference type="EMBL" id="BK032586">
    <property type="protein sequence ID" value="DAF49724.1"/>
    <property type="molecule type" value="Genomic_DNA"/>
</dbReference>
<feature type="domain" description="RNA polymerase sigma-70 region 4" evidence="1">
    <location>
        <begin position="20"/>
        <end position="57"/>
    </location>
</feature>
<dbReference type="GO" id="GO:0003700">
    <property type="term" value="F:DNA-binding transcription factor activity"/>
    <property type="evidence" value="ECO:0007669"/>
    <property type="project" value="InterPro"/>
</dbReference>
<dbReference type="InterPro" id="IPR009057">
    <property type="entry name" value="Homeodomain-like_sf"/>
</dbReference>